<dbReference type="GeneID" id="18819961"/>
<reference evidence="1" key="1">
    <citation type="submission" date="2011-04" db="EMBL/GenBank/DDBJ databases">
        <title>Evolution of plant cell wall degrading machinery underlies the functional diversity of forest fungi.</title>
        <authorList>
            <consortium name="US DOE Joint Genome Institute (JGI-PGF)"/>
            <person name="Eastwood D.C."/>
            <person name="Floudas D."/>
            <person name="Binder M."/>
            <person name="Majcherczyk A."/>
            <person name="Schneider P."/>
            <person name="Aerts A."/>
            <person name="Asiegbu F.O."/>
            <person name="Baker S.E."/>
            <person name="Barry K."/>
            <person name="Bendiksby M."/>
            <person name="Blumentritt M."/>
            <person name="Coutinho P.M."/>
            <person name="Cullen D."/>
            <person name="Cullen D."/>
            <person name="Gathman A."/>
            <person name="Goodell B."/>
            <person name="Henrissat B."/>
            <person name="Ihrmark K."/>
            <person name="Kauserud H."/>
            <person name="Kohler A."/>
            <person name="LaButti K."/>
            <person name="Lapidus A."/>
            <person name="Lavin J.L."/>
            <person name="Lee Y.-H."/>
            <person name="Lindquist E."/>
            <person name="Lilly W."/>
            <person name="Lucas S."/>
            <person name="Morin E."/>
            <person name="Murat C."/>
            <person name="Oguiza J.A."/>
            <person name="Park J."/>
            <person name="Pisabarro A.G."/>
            <person name="Riley R."/>
            <person name="Rosling A."/>
            <person name="Salamov A."/>
            <person name="Schmidt O."/>
            <person name="Schmutz J."/>
            <person name="Skrede I."/>
            <person name="Stenlid J."/>
            <person name="Wiebenga A."/>
            <person name="Xie X."/>
            <person name="Kues U."/>
            <person name="Hibbett D.S."/>
            <person name="Hoffmeister D."/>
            <person name="Hogberg N."/>
            <person name="Martin F."/>
            <person name="Grigoriev I.V."/>
            <person name="Watkinson S.C."/>
        </authorList>
    </citation>
    <scope>NUCLEOTIDE SEQUENCE</scope>
    <source>
        <strain evidence="1">S7.9</strain>
    </source>
</reference>
<evidence type="ECO:0000313" key="1">
    <source>
        <dbReference type="EMBL" id="EGO22948.1"/>
    </source>
</evidence>
<accession>F8P1B9</accession>
<dbReference type="Proteomes" id="UP000008064">
    <property type="component" value="Unassembled WGS sequence"/>
</dbReference>
<dbReference type="RefSeq" id="XP_007320188.1">
    <property type="nucleotide sequence ID" value="XM_007320126.1"/>
</dbReference>
<gene>
    <name evidence="1" type="ORF">SERLADRAFT_471496</name>
</gene>
<proteinExistence type="predicted"/>
<name>F8P1B9_SERL9</name>
<dbReference type="HOGENOM" id="CLU_2387546_0_0_1"/>
<protein>
    <submittedName>
        <fullName evidence="1">Uncharacterized protein</fullName>
    </submittedName>
</protein>
<dbReference type="AlphaFoldDB" id="F8P1B9"/>
<dbReference type="KEGG" id="sla:SERLADRAFT_471496"/>
<sequence length="94" mass="10315">MSNGLRRQRDTPKASNCLPIAKGSVNTPNCTCGQTAGQRCACTAAGTRATVRYINSALRRKFHHCRNLHGKQGLDNSICGLIHVRYDARAHLPR</sequence>
<organism>
    <name type="scientific">Serpula lacrymans var. lacrymans (strain S7.9)</name>
    <name type="common">Dry rot fungus</name>
    <dbReference type="NCBI Taxonomy" id="578457"/>
    <lineage>
        <taxon>Eukaryota</taxon>
        <taxon>Fungi</taxon>
        <taxon>Dikarya</taxon>
        <taxon>Basidiomycota</taxon>
        <taxon>Agaricomycotina</taxon>
        <taxon>Agaricomycetes</taxon>
        <taxon>Agaricomycetidae</taxon>
        <taxon>Boletales</taxon>
        <taxon>Coniophorineae</taxon>
        <taxon>Serpulaceae</taxon>
        <taxon>Serpula</taxon>
    </lineage>
</organism>
<dbReference type="EMBL" id="GL945436">
    <property type="protein sequence ID" value="EGO22948.1"/>
    <property type="molecule type" value="Genomic_DNA"/>
</dbReference>